<feature type="signal peptide" evidence="1">
    <location>
        <begin position="1"/>
        <end position="20"/>
    </location>
</feature>
<keyword evidence="3" id="KW-1185">Reference proteome</keyword>
<dbReference type="Proteomes" id="UP000183832">
    <property type="component" value="Unassembled WGS sequence"/>
</dbReference>
<proteinExistence type="predicted"/>
<reference evidence="2 3" key="1">
    <citation type="submission" date="2015-04" db="EMBL/GenBank/DDBJ databases">
        <authorList>
            <person name="Syromyatnikov M.Y."/>
            <person name="Popov V.N."/>
        </authorList>
    </citation>
    <scope>NUCLEOTIDE SEQUENCE [LARGE SCALE GENOMIC DNA]</scope>
</reference>
<evidence type="ECO:0000313" key="2">
    <source>
        <dbReference type="EMBL" id="CRK94249.1"/>
    </source>
</evidence>
<evidence type="ECO:0000256" key="1">
    <source>
        <dbReference type="SAM" id="SignalP"/>
    </source>
</evidence>
<sequence length="153" mass="17320">MAKIIFFTFFALCAFALCSANSVGSPNDEIPMEETEMEALYEVCAQKGVPWIIKNAACDTWCWKVQNKRGGYCDNKTYICTCHRSNDFADNVESAYDEIPKEDDSEIDGLYEVCSQKGLPWFIKNASCDTFCWKVLNRRGGKCNPNTLICECN</sequence>
<gene>
    <name evidence="2" type="ORF">CLUMA_CG007764</name>
</gene>
<keyword evidence="1" id="KW-0732">Signal</keyword>
<dbReference type="AlphaFoldDB" id="A0A1J1I753"/>
<protein>
    <submittedName>
        <fullName evidence="2">CLUMA_CG007764, isoform A</fullName>
    </submittedName>
</protein>
<organism evidence="2 3">
    <name type="scientific">Clunio marinus</name>
    <dbReference type="NCBI Taxonomy" id="568069"/>
    <lineage>
        <taxon>Eukaryota</taxon>
        <taxon>Metazoa</taxon>
        <taxon>Ecdysozoa</taxon>
        <taxon>Arthropoda</taxon>
        <taxon>Hexapoda</taxon>
        <taxon>Insecta</taxon>
        <taxon>Pterygota</taxon>
        <taxon>Neoptera</taxon>
        <taxon>Endopterygota</taxon>
        <taxon>Diptera</taxon>
        <taxon>Nematocera</taxon>
        <taxon>Chironomoidea</taxon>
        <taxon>Chironomidae</taxon>
        <taxon>Clunio</taxon>
    </lineage>
</organism>
<dbReference type="EMBL" id="CVRI01000038">
    <property type="protein sequence ID" value="CRK94249.1"/>
    <property type="molecule type" value="Genomic_DNA"/>
</dbReference>
<evidence type="ECO:0000313" key="3">
    <source>
        <dbReference type="Proteomes" id="UP000183832"/>
    </source>
</evidence>
<accession>A0A1J1I753</accession>
<feature type="chain" id="PRO_5013017943" evidence="1">
    <location>
        <begin position="21"/>
        <end position="153"/>
    </location>
</feature>
<name>A0A1J1I753_9DIPT</name>